<evidence type="ECO:0000256" key="3">
    <source>
        <dbReference type="ARBA" id="ARBA00022448"/>
    </source>
</evidence>
<keyword evidence="10" id="KW-1185">Reference proteome</keyword>
<dbReference type="SUPFAM" id="SSF56954">
    <property type="entry name" value="Outer membrane efflux proteins (OEP)"/>
    <property type="match status" value="1"/>
</dbReference>
<gene>
    <name evidence="9" type="ORF">CS022_21270</name>
</gene>
<dbReference type="GO" id="GO:0015562">
    <property type="term" value="F:efflux transmembrane transporter activity"/>
    <property type="evidence" value="ECO:0007669"/>
    <property type="project" value="InterPro"/>
</dbReference>
<evidence type="ECO:0000313" key="9">
    <source>
        <dbReference type="EMBL" id="RXJ71359.1"/>
    </source>
</evidence>
<dbReference type="PANTHER" id="PTHR30026">
    <property type="entry name" value="OUTER MEMBRANE PROTEIN TOLC"/>
    <property type="match status" value="1"/>
</dbReference>
<keyword evidence="8" id="KW-0732">Signal</keyword>
<name>A0A4Q0YQD2_9GAMM</name>
<keyword evidence="5" id="KW-0812">Transmembrane</keyword>
<evidence type="ECO:0000256" key="8">
    <source>
        <dbReference type="SAM" id="SignalP"/>
    </source>
</evidence>
<proteinExistence type="inferred from homology"/>
<dbReference type="EMBL" id="PEIB01000038">
    <property type="protein sequence ID" value="RXJ71359.1"/>
    <property type="molecule type" value="Genomic_DNA"/>
</dbReference>
<accession>A0A4Q0YQD2</accession>
<feature type="chain" id="PRO_5020584512" description="Channel protein TolC" evidence="8">
    <location>
        <begin position="29"/>
        <end position="142"/>
    </location>
</feature>
<evidence type="ECO:0000313" key="10">
    <source>
        <dbReference type="Proteomes" id="UP000290287"/>
    </source>
</evidence>
<keyword evidence="6" id="KW-0472">Membrane</keyword>
<keyword evidence="4" id="KW-1134">Transmembrane beta strand</keyword>
<evidence type="ECO:0000256" key="5">
    <source>
        <dbReference type="ARBA" id="ARBA00022692"/>
    </source>
</evidence>
<sequence>MSIKANHRKRLLATAISCSLLVSSAVDAMTLEQAVSQTLVTEPEIQQAFQRYRESEEQINIAKSDYLPSVDLAGGYGREVTDSPASRASNNNERVSLNRREVGISIRQILFNGFFTINDVERASRIAKSQHWDLINIAEDKA</sequence>
<dbReference type="GO" id="GO:0009279">
    <property type="term" value="C:cell outer membrane"/>
    <property type="evidence" value="ECO:0007669"/>
    <property type="project" value="UniProtKB-SubCell"/>
</dbReference>
<organism evidence="9 10">
    <name type="scientific">Veronia nyctiphanis</name>
    <dbReference type="NCBI Taxonomy" id="1278244"/>
    <lineage>
        <taxon>Bacteria</taxon>
        <taxon>Pseudomonadati</taxon>
        <taxon>Pseudomonadota</taxon>
        <taxon>Gammaproteobacteria</taxon>
        <taxon>Vibrionales</taxon>
        <taxon>Vibrionaceae</taxon>
        <taxon>Veronia</taxon>
    </lineage>
</organism>
<dbReference type="RefSeq" id="WP_129123925.1">
    <property type="nucleotide sequence ID" value="NZ_PEIB01000038.1"/>
</dbReference>
<reference evidence="9 10" key="1">
    <citation type="submission" date="2017-10" db="EMBL/GenBank/DDBJ databases">
        <title>Nyctiphanis sp. nov., isolated from the stomach of the euphausiid Nyctiphanes simplex (Hansen, 1911) in the Gulf of California.</title>
        <authorList>
            <person name="Gomez-Gil B."/>
            <person name="Aguilar-Mendez M."/>
            <person name="Lopez-Cortes A."/>
            <person name="Gomez-Gutierrez J."/>
            <person name="Roque A."/>
            <person name="Lang E."/>
            <person name="Gonzalez-Castillo A."/>
        </authorList>
    </citation>
    <scope>NUCLEOTIDE SEQUENCE [LARGE SCALE GENOMIC DNA]</scope>
    <source>
        <strain evidence="9 10">CAIM 600</strain>
    </source>
</reference>
<evidence type="ECO:0000256" key="6">
    <source>
        <dbReference type="ARBA" id="ARBA00023136"/>
    </source>
</evidence>
<dbReference type="Proteomes" id="UP000290287">
    <property type="component" value="Unassembled WGS sequence"/>
</dbReference>
<feature type="signal peptide" evidence="8">
    <location>
        <begin position="1"/>
        <end position="28"/>
    </location>
</feature>
<dbReference type="InterPro" id="IPR051906">
    <property type="entry name" value="TolC-like"/>
</dbReference>
<evidence type="ECO:0000256" key="1">
    <source>
        <dbReference type="ARBA" id="ARBA00004442"/>
    </source>
</evidence>
<evidence type="ECO:0000256" key="4">
    <source>
        <dbReference type="ARBA" id="ARBA00022452"/>
    </source>
</evidence>
<comment type="caution">
    <text evidence="9">The sequence shown here is derived from an EMBL/GenBank/DDBJ whole genome shotgun (WGS) entry which is preliminary data.</text>
</comment>
<dbReference type="OrthoDB" id="9814637at2"/>
<dbReference type="PANTHER" id="PTHR30026:SF22">
    <property type="entry name" value="OUTER MEMBRANE EFFLUX PROTEIN"/>
    <property type="match status" value="1"/>
</dbReference>
<keyword evidence="3" id="KW-0813">Transport</keyword>
<dbReference type="AlphaFoldDB" id="A0A4Q0YQD2"/>
<protein>
    <recommendedName>
        <fullName evidence="11">Channel protein TolC</fullName>
    </recommendedName>
</protein>
<evidence type="ECO:0000256" key="7">
    <source>
        <dbReference type="ARBA" id="ARBA00023237"/>
    </source>
</evidence>
<comment type="similarity">
    <text evidence="2">Belongs to the outer membrane factor (OMF) (TC 1.B.17) family.</text>
</comment>
<dbReference type="Pfam" id="PF02321">
    <property type="entry name" value="OEP"/>
    <property type="match status" value="1"/>
</dbReference>
<evidence type="ECO:0000256" key="2">
    <source>
        <dbReference type="ARBA" id="ARBA00007613"/>
    </source>
</evidence>
<evidence type="ECO:0008006" key="11">
    <source>
        <dbReference type="Google" id="ProtNLM"/>
    </source>
</evidence>
<dbReference type="GO" id="GO:0015288">
    <property type="term" value="F:porin activity"/>
    <property type="evidence" value="ECO:0007669"/>
    <property type="project" value="TreeGrafter"/>
</dbReference>
<dbReference type="InterPro" id="IPR003423">
    <property type="entry name" value="OMP_efflux"/>
</dbReference>
<dbReference type="Gene3D" id="1.20.1600.10">
    <property type="entry name" value="Outer membrane efflux proteins (OEP)"/>
    <property type="match status" value="1"/>
</dbReference>
<dbReference type="GO" id="GO:1990281">
    <property type="term" value="C:efflux pump complex"/>
    <property type="evidence" value="ECO:0007669"/>
    <property type="project" value="TreeGrafter"/>
</dbReference>
<comment type="subcellular location">
    <subcellularLocation>
        <location evidence="1">Cell outer membrane</location>
    </subcellularLocation>
</comment>
<keyword evidence="7" id="KW-0998">Cell outer membrane</keyword>